<keyword evidence="1" id="KW-0732">Signal</keyword>
<gene>
    <name evidence="4" type="ORF">LTR84_000664</name>
</gene>
<dbReference type="InterPro" id="IPR036852">
    <property type="entry name" value="Peptidase_S8/S53_dom_sf"/>
</dbReference>
<accession>A0AAV9NV81</accession>
<organism evidence="4 5">
    <name type="scientific">Exophiala bonariae</name>
    <dbReference type="NCBI Taxonomy" id="1690606"/>
    <lineage>
        <taxon>Eukaryota</taxon>
        <taxon>Fungi</taxon>
        <taxon>Dikarya</taxon>
        <taxon>Ascomycota</taxon>
        <taxon>Pezizomycotina</taxon>
        <taxon>Eurotiomycetes</taxon>
        <taxon>Chaetothyriomycetidae</taxon>
        <taxon>Chaetothyriales</taxon>
        <taxon>Herpotrichiellaceae</taxon>
        <taxon>Exophiala</taxon>
    </lineage>
</organism>
<dbReference type="SUPFAM" id="SSF52743">
    <property type="entry name" value="Subtilisin-like"/>
    <property type="match status" value="1"/>
</dbReference>
<evidence type="ECO:0000313" key="4">
    <source>
        <dbReference type="EMBL" id="KAK5064830.1"/>
    </source>
</evidence>
<keyword evidence="5" id="KW-1185">Reference proteome</keyword>
<evidence type="ECO:0000259" key="3">
    <source>
        <dbReference type="Pfam" id="PF00082"/>
    </source>
</evidence>
<dbReference type="Gene3D" id="3.40.50.200">
    <property type="entry name" value="Peptidase S8/S53 domain"/>
    <property type="match status" value="1"/>
</dbReference>
<dbReference type="InterPro" id="IPR000209">
    <property type="entry name" value="Peptidase_S8/S53_dom"/>
</dbReference>
<feature type="domain" description="Peptidase S8/S53" evidence="3">
    <location>
        <begin position="52"/>
        <end position="244"/>
    </location>
</feature>
<evidence type="ECO:0000313" key="5">
    <source>
        <dbReference type="Proteomes" id="UP001358417"/>
    </source>
</evidence>
<dbReference type="RefSeq" id="XP_064712154.1">
    <property type="nucleotide sequence ID" value="XM_064844294.1"/>
</dbReference>
<comment type="caution">
    <text evidence="4">The sequence shown here is derived from an EMBL/GenBank/DDBJ whole genome shotgun (WGS) entry which is preliminary data.</text>
</comment>
<evidence type="ECO:0000256" key="1">
    <source>
        <dbReference type="ARBA" id="ARBA00022729"/>
    </source>
</evidence>
<dbReference type="GO" id="GO:0004252">
    <property type="term" value="F:serine-type endopeptidase activity"/>
    <property type="evidence" value="ECO:0007669"/>
    <property type="project" value="InterPro"/>
</dbReference>
<dbReference type="GO" id="GO:0006508">
    <property type="term" value="P:proteolysis"/>
    <property type="evidence" value="ECO:0007669"/>
    <property type="project" value="InterPro"/>
</dbReference>
<keyword evidence="2" id="KW-0865">Zymogen</keyword>
<dbReference type="Pfam" id="PF00082">
    <property type="entry name" value="Peptidase_S8"/>
    <property type="match status" value="1"/>
</dbReference>
<protein>
    <recommendedName>
        <fullName evidence="3">Peptidase S8/S53 domain-containing protein</fullName>
    </recommendedName>
</protein>
<dbReference type="EMBL" id="JAVRRD010000001">
    <property type="protein sequence ID" value="KAK5064830.1"/>
    <property type="molecule type" value="Genomic_DNA"/>
</dbReference>
<reference evidence="4 5" key="1">
    <citation type="submission" date="2023-08" db="EMBL/GenBank/DDBJ databases">
        <title>Black Yeasts Isolated from many extreme environments.</title>
        <authorList>
            <person name="Coleine C."/>
            <person name="Stajich J.E."/>
            <person name="Selbmann L."/>
        </authorList>
    </citation>
    <scope>NUCLEOTIDE SEQUENCE [LARGE SCALE GENOMIC DNA]</scope>
    <source>
        <strain evidence="4 5">CCFEE 5792</strain>
    </source>
</reference>
<evidence type="ECO:0000256" key="2">
    <source>
        <dbReference type="ARBA" id="ARBA00023145"/>
    </source>
</evidence>
<dbReference type="Proteomes" id="UP001358417">
    <property type="component" value="Unassembled WGS sequence"/>
</dbReference>
<sequence>MQGSHRLGYFTGSPVIYERSSTPSLALHAISNCGRPGDYNWGLQYHRPYEKGRDVVVYVMEENYSSEDFHLANRLRFLSTTVKGSVDKKRAQLNPSQVLGGHGAQIISLLGGETYGAAQCCKIVVVDRPNEQHDKDYTWELALDVVAQDFTEKKRGNPGLHGVMNISRGFPNNPKCRRALGHILNAGVVVVGAAGNKQIDFDQLPVTDRELWQLPEGFDDRVIIIGSLDDNGRKSSFSNYGRTTAIASGVIACMLGAGQADYDDEITMRDKAICKRVRARLDEWSPVDASTGLKHLKNAPGLTLISPPPPVGAPEPAMIKLTLDDQITNVRDALTRKQKSSTAVKGSKAAKADHEECEKLRKELARLHKIKDSGVASSADVFIPLAPVGR</sequence>
<dbReference type="AlphaFoldDB" id="A0AAV9NV81"/>
<dbReference type="GeneID" id="89968886"/>
<name>A0AAV9NV81_9EURO</name>
<proteinExistence type="predicted"/>